<reference evidence="1" key="1">
    <citation type="submission" date="2015-11" db="EMBL/GenBank/DDBJ databases">
        <title>De novo transcriptome assembly of four potential Pierce s Disease insect vectors from Arizona vineyards.</title>
        <authorList>
            <person name="Tassone E.E."/>
        </authorList>
    </citation>
    <scope>NUCLEOTIDE SEQUENCE</scope>
</reference>
<proteinExistence type="predicted"/>
<sequence>MHNNNSNNNTLDSDYVQNATKKSFFENLKSFDAKNFANINYKKSTSIQKQYAFKPHKVCSYTNEYVFDQAIVSDKKNPFFKLIAARMDEITGNHEDVVD</sequence>
<gene>
    <name evidence="1" type="ORF">g.1660</name>
</gene>
<accession>A0A1B6F272</accession>
<name>A0A1B6F272_9HEMI</name>
<dbReference type="EMBL" id="GECZ01025522">
    <property type="protein sequence ID" value="JAS44247.1"/>
    <property type="molecule type" value="Transcribed_RNA"/>
</dbReference>
<organism evidence="1">
    <name type="scientific">Cuerna arida</name>
    <dbReference type="NCBI Taxonomy" id="1464854"/>
    <lineage>
        <taxon>Eukaryota</taxon>
        <taxon>Metazoa</taxon>
        <taxon>Ecdysozoa</taxon>
        <taxon>Arthropoda</taxon>
        <taxon>Hexapoda</taxon>
        <taxon>Insecta</taxon>
        <taxon>Pterygota</taxon>
        <taxon>Neoptera</taxon>
        <taxon>Paraneoptera</taxon>
        <taxon>Hemiptera</taxon>
        <taxon>Auchenorrhyncha</taxon>
        <taxon>Membracoidea</taxon>
        <taxon>Cicadellidae</taxon>
        <taxon>Cicadellinae</taxon>
        <taxon>Proconiini</taxon>
        <taxon>Cuerna</taxon>
    </lineage>
</organism>
<evidence type="ECO:0000313" key="1">
    <source>
        <dbReference type="EMBL" id="JAS44247.1"/>
    </source>
</evidence>
<dbReference type="AlphaFoldDB" id="A0A1B6F272"/>
<protein>
    <submittedName>
        <fullName evidence="1">Uncharacterized protein</fullName>
    </submittedName>
</protein>
<feature type="non-terminal residue" evidence="1">
    <location>
        <position position="99"/>
    </location>
</feature>